<evidence type="ECO:0000313" key="3">
    <source>
        <dbReference type="Proteomes" id="UP000092583"/>
    </source>
</evidence>
<sequence>MSDHSDQEDYDPLRDSQFFDWDAATYTVSPQVCAATDTTHPEDVVASTYQGDHQYTSGSSSSAVQYRKHDKRPDQLTRIHRTTDRTIVPSFENWSSQTPYREPGWKMDTYPKLSEEENRILGSRILVPKKDGTFYEHYNVCTGPSHDRIYPKGITRSHQGAFSRETGIDWLTQTCTSRADCMESLRGLLNAKDIAKIRNIRTEKNMGDTDKKNSGTKRVRSSMTEEEEYQEAVAKIHRDH</sequence>
<name>A0A1B9J3M0_9TREE</name>
<accession>A0A1B9J3M0</accession>
<reference evidence="2 3" key="1">
    <citation type="submission" date="2013-07" db="EMBL/GenBank/DDBJ databases">
        <title>The Genome Sequence of Kwoniella mangroviensis CBS10435.</title>
        <authorList>
            <consortium name="The Broad Institute Genome Sequencing Platform"/>
            <person name="Cuomo C."/>
            <person name="Litvintseva A."/>
            <person name="Chen Y."/>
            <person name="Heitman J."/>
            <person name="Sun S."/>
            <person name="Springer D."/>
            <person name="Dromer F."/>
            <person name="Young S.K."/>
            <person name="Zeng Q."/>
            <person name="Gargeya S."/>
            <person name="Fitzgerald M."/>
            <person name="Abouelleil A."/>
            <person name="Alvarado L."/>
            <person name="Berlin A.M."/>
            <person name="Chapman S.B."/>
            <person name="Dewar J."/>
            <person name="Goldberg J."/>
            <person name="Griggs A."/>
            <person name="Gujja S."/>
            <person name="Hansen M."/>
            <person name="Howarth C."/>
            <person name="Imamovic A."/>
            <person name="Larimer J."/>
            <person name="McCowan C."/>
            <person name="Murphy C."/>
            <person name="Pearson M."/>
            <person name="Priest M."/>
            <person name="Roberts A."/>
            <person name="Saif S."/>
            <person name="Shea T."/>
            <person name="Sykes S."/>
            <person name="Wortman J."/>
            <person name="Nusbaum C."/>
            <person name="Birren B."/>
        </authorList>
    </citation>
    <scope>NUCLEOTIDE SEQUENCE [LARGE SCALE GENOMIC DNA]</scope>
    <source>
        <strain evidence="2 3">CBS 10435</strain>
    </source>
</reference>
<gene>
    <name evidence="2" type="ORF">L486_01932</name>
</gene>
<organism evidence="2 3">
    <name type="scientific">Kwoniella mangroviensis CBS 10435</name>
    <dbReference type="NCBI Taxonomy" id="1331196"/>
    <lineage>
        <taxon>Eukaryota</taxon>
        <taxon>Fungi</taxon>
        <taxon>Dikarya</taxon>
        <taxon>Basidiomycota</taxon>
        <taxon>Agaricomycotina</taxon>
        <taxon>Tremellomycetes</taxon>
        <taxon>Tremellales</taxon>
        <taxon>Cryptococcaceae</taxon>
        <taxon>Kwoniella</taxon>
    </lineage>
</organism>
<feature type="region of interest" description="Disordered" evidence="1">
    <location>
        <begin position="52"/>
        <end position="73"/>
    </location>
</feature>
<reference evidence="3" key="2">
    <citation type="submission" date="2013-12" db="EMBL/GenBank/DDBJ databases">
        <title>Evolution of pathogenesis and genome organization in the Tremellales.</title>
        <authorList>
            <person name="Cuomo C."/>
            <person name="Litvintseva A."/>
            <person name="Heitman J."/>
            <person name="Chen Y."/>
            <person name="Sun S."/>
            <person name="Springer D."/>
            <person name="Dromer F."/>
            <person name="Young S."/>
            <person name="Zeng Q."/>
            <person name="Chapman S."/>
            <person name="Gujja S."/>
            <person name="Saif S."/>
            <person name="Birren B."/>
        </authorList>
    </citation>
    <scope>NUCLEOTIDE SEQUENCE [LARGE SCALE GENOMIC DNA]</scope>
    <source>
        <strain evidence="3">CBS 10435</strain>
    </source>
</reference>
<dbReference type="AlphaFoldDB" id="A0A1B9J3M0"/>
<dbReference type="Proteomes" id="UP000092583">
    <property type="component" value="Unassembled WGS sequence"/>
</dbReference>
<proteinExistence type="predicted"/>
<dbReference type="OrthoDB" id="10651002at2759"/>
<feature type="compositionally biased region" description="Polar residues" evidence="1">
    <location>
        <begin position="52"/>
        <end position="64"/>
    </location>
</feature>
<keyword evidence="3" id="KW-1185">Reference proteome</keyword>
<protein>
    <submittedName>
        <fullName evidence="2">Uncharacterized protein</fullName>
    </submittedName>
</protein>
<dbReference type="EMBL" id="KI669459">
    <property type="protein sequence ID" value="OCF62264.1"/>
    <property type="molecule type" value="Genomic_DNA"/>
</dbReference>
<evidence type="ECO:0000256" key="1">
    <source>
        <dbReference type="SAM" id="MobiDB-lite"/>
    </source>
</evidence>
<evidence type="ECO:0000313" key="2">
    <source>
        <dbReference type="EMBL" id="OCF62264.1"/>
    </source>
</evidence>
<feature type="region of interest" description="Disordered" evidence="1">
    <location>
        <begin position="205"/>
        <end position="240"/>
    </location>
</feature>